<dbReference type="SUPFAM" id="SSF161070">
    <property type="entry name" value="SNF-like"/>
    <property type="match status" value="1"/>
</dbReference>
<keyword evidence="5 6" id="KW-0472">Membrane</keyword>
<keyword evidence="2" id="KW-0813">Transport</keyword>
<feature type="transmembrane region" description="Helical" evidence="6">
    <location>
        <begin position="221"/>
        <end position="245"/>
    </location>
</feature>
<dbReference type="PANTHER" id="PTHR42948:SF1">
    <property type="entry name" value="TRANSPORTER"/>
    <property type="match status" value="1"/>
</dbReference>
<dbReference type="CDD" id="cd10336">
    <property type="entry name" value="SLC6sbd_Tyt1-Like"/>
    <property type="match status" value="1"/>
</dbReference>
<dbReference type="PROSITE" id="PS50267">
    <property type="entry name" value="NA_NEUROTRAN_SYMP_3"/>
    <property type="match status" value="1"/>
</dbReference>
<dbReference type="PRINTS" id="PR00176">
    <property type="entry name" value="NANEUSMPORT"/>
</dbReference>
<feature type="transmembrane region" description="Helical" evidence="6">
    <location>
        <begin position="299"/>
        <end position="325"/>
    </location>
</feature>
<feature type="transmembrane region" description="Helical" evidence="6">
    <location>
        <begin position="436"/>
        <end position="455"/>
    </location>
</feature>
<comment type="subcellular location">
    <subcellularLocation>
        <location evidence="1">Membrane</location>
        <topology evidence="1">Multi-pass membrane protein</topology>
    </subcellularLocation>
</comment>
<reference evidence="7" key="1">
    <citation type="submission" date="2018-05" db="EMBL/GenBank/DDBJ databases">
        <authorList>
            <person name="Lanie J.A."/>
            <person name="Ng W.-L."/>
            <person name="Kazmierczak K.M."/>
            <person name="Andrzejewski T.M."/>
            <person name="Davidsen T.M."/>
            <person name="Wayne K.J."/>
            <person name="Tettelin H."/>
            <person name="Glass J.I."/>
            <person name="Rusch D."/>
            <person name="Podicherti R."/>
            <person name="Tsui H.-C.T."/>
            <person name="Winkler M.E."/>
        </authorList>
    </citation>
    <scope>NUCLEOTIDE SEQUENCE</scope>
</reference>
<dbReference type="PROSITE" id="PS00610">
    <property type="entry name" value="NA_NEUROTRAN_SYMP_1"/>
    <property type="match status" value="1"/>
</dbReference>
<keyword evidence="3 6" id="KW-0812">Transmembrane</keyword>
<evidence type="ECO:0000256" key="4">
    <source>
        <dbReference type="ARBA" id="ARBA00022989"/>
    </source>
</evidence>
<name>A0A381SYJ3_9ZZZZ</name>
<dbReference type="PANTHER" id="PTHR42948">
    <property type="entry name" value="TRANSPORTER"/>
    <property type="match status" value="1"/>
</dbReference>
<feature type="transmembrane region" description="Helical" evidence="6">
    <location>
        <begin position="257"/>
        <end position="279"/>
    </location>
</feature>
<feature type="transmembrane region" description="Helical" evidence="6">
    <location>
        <begin position="87"/>
        <end position="111"/>
    </location>
</feature>
<evidence type="ECO:0000313" key="7">
    <source>
        <dbReference type="EMBL" id="SVA09090.1"/>
    </source>
</evidence>
<dbReference type="EMBL" id="UINC01003768">
    <property type="protein sequence ID" value="SVA09090.1"/>
    <property type="molecule type" value="Genomic_DNA"/>
</dbReference>
<organism evidence="7">
    <name type="scientific">marine metagenome</name>
    <dbReference type="NCBI Taxonomy" id="408172"/>
    <lineage>
        <taxon>unclassified sequences</taxon>
        <taxon>metagenomes</taxon>
        <taxon>ecological metagenomes</taxon>
    </lineage>
</organism>
<accession>A0A381SYJ3</accession>
<sequence length="456" mass="48865">MVEPSRKRWSSRGSFILATTGAAVGLGNVWRFPFLAGENGGAAFVLVYLAFAFLIGVPVITAELALGRMGHRSPIGSAKTIIREQGAHAGWQIIGVVSLLVPFLGFTYYSIVAGWSLYYTVEAVRNTFNSMGAADSQRLFQDLVASPWLTVFLQGVVIGLTAVVVGSGLHRGIERATKVMMPSLVFIMLIMIVYNVFAADVTAALAFLFTPDFSQLTGTSLLLALGQAFFSVGVGVGFMMTYGAYLPREVSVPHAAFVIGAVDTAIALLAGLVIFPIVFASNLNPAEGPGLVFVTMPVAFGGMGLGHAIGVLFFLLLSLAAYTTTLGMLEPIVSYLEERWQTSRRTLAIVAGSSIWIVGFLPALSDNVLADIRPLSFIGAMAEMSFFEVFDFVTASVLLPINALLIALFSGWVIAGNAFQQELAMKHDVFFTVWQILMRYVAPAAVLVILISGFIE</sequence>
<dbReference type="AlphaFoldDB" id="A0A381SYJ3"/>
<evidence type="ECO:0000256" key="2">
    <source>
        <dbReference type="ARBA" id="ARBA00022448"/>
    </source>
</evidence>
<feature type="transmembrane region" description="Helical" evidence="6">
    <location>
        <begin position="181"/>
        <end position="209"/>
    </location>
</feature>
<feature type="transmembrane region" description="Helical" evidence="6">
    <location>
        <begin position="392"/>
        <end position="415"/>
    </location>
</feature>
<evidence type="ECO:0000256" key="5">
    <source>
        <dbReference type="ARBA" id="ARBA00023136"/>
    </source>
</evidence>
<evidence type="ECO:0008006" key="8">
    <source>
        <dbReference type="Google" id="ProtNLM"/>
    </source>
</evidence>
<dbReference type="InterPro" id="IPR047218">
    <property type="entry name" value="YocR/YhdH-like"/>
</dbReference>
<feature type="transmembrane region" description="Helical" evidence="6">
    <location>
        <begin position="41"/>
        <end position="66"/>
    </location>
</feature>
<dbReference type="InterPro" id="IPR037272">
    <property type="entry name" value="SNS_sf"/>
</dbReference>
<dbReference type="Pfam" id="PF00209">
    <property type="entry name" value="SNF"/>
    <property type="match status" value="2"/>
</dbReference>
<keyword evidence="4 6" id="KW-1133">Transmembrane helix</keyword>
<feature type="transmembrane region" description="Helical" evidence="6">
    <location>
        <begin position="148"/>
        <end position="169"/>
    </location>
</feature>
<dbReference type="InterPro" id="IPR000175">
    <property type="entry name" value="Na/ntran_symport"/>
</dbReference>
<protein>
    <recommendedName>
        <fullName evidence="8">Transporter</fullName>
    </recommendedName>
</protein>
<gene>
    <name evidence="7" type="ORF">METZ01_LOCUS61944</name>
</gene>
<proteinExistence type="predicted"/>
<evidence type="ECO:0000256" key="6">
    <source>
        <dbReference type="SAM" id="Phobius"/>
    </source>
</evidence>
<evidence type="ECO:0000256" key="3">
    <source>
        <dbReference type="ARBA" id="ARBA00022692"/>
    </source>
</evidence>
<dbReference type="NCBIfam" id="NF037979">
    <property type="entry name" value="Na_transp"/>
    <property type="match status" value="1"/>
</dbReference>
<dbReference type="GO" id="GO:0016020">
    <property type="term" value="C:membrane"/>
    <property type="evidence" value="ECO:0007669"/>
    <property type="project" value="UniProtKB-SubCell"/>
</dbReference>
<evidence type="ECO:0000256" key="1">
    <source>
        <dbReference type="ARBA" id="ARBA00004141"/>
    </source>
</evidence>
<feature type="transmembrane region" description="Helical" evidence="6">
    <location>
        <begin position="346"/>
        <end position="365"/>
    </location>
</feature>